<keyword evidence="11" id="KW-1185">Reference proteome</keyword>
<feature type="compositionally biased region" description="Basic and acidic residues" evidence="8">
    <location>
        <begin position="135"/>
        <end position="153"/>
    </location>
</feature>
<feature type="region of interest" description="Disordered" evidence="8">
    <location>
        <begin position="130"/>
        <end position="169"/>
    </location>
</feature>
<dbReference type="GO" id="GO:0005737">
    <property type="term" value="C:cytoplasm"/>
    <property type="evidence" value="ECO:0007669"/>
    <property type="project" value="UniProtKB-ARBA"/>
</dbReference>
<dbReference type="GO" id="GO:0070309">
    <property type="term" value="P:lens fiber cell morphogenesis"/>
    <property type="evidence" value="ECO:0007669"/>
    <property type="project" value="UniProtKB-ARBA"/>
</dbReference>
<evidence type="ECO:0000256" key="3">
    <source>
        <dbReference type="ARBA" id="ARBA00023125"/>
    </source>
</evidence>
<name>A0A8C8SSW4_9SAUR</name>
<evidence type="ECO:0000256" key="4">
    <source>
        <dbReference type="ARBA" id="ARBA00023155"/>
    </source>
</evidence>
<dbReference type="GO" id="GO:0048646">
    <property type="term" value="P:anatomical structure formation involved in morphogenesis"/>
    <property type="evidence" value="ECO:0007669"/>
    <property type="project" value="UniProtKB-ARBA"/>
</dbReference>
<reference evidence="10" key="1">
    <citation type="submission" date="2025-08" db="UniProtKB">
        <authorList>
            <consortium name="Ensembl"/>
        </authorList>
    </citation>
    <scope>IDENTIFICATION</scope>
</reference>
<dbReference type="GO" id="GO:0007417">
    <property type="term" value="P:central nervous system development"/>
    <property type="evidence" value="ECO:0007669"/>
    <property type="project" value="UniProtKB-ARBA"/>
</dbReference>
<dbReference type="Gene3D" id="1.10.10.500">
    <property type="entry name" value="Homeo-prospero domain"/>
    <property type="match status" value="1"/>
</dbReference>
<keyword evidence="7" id="KW-0175">Coiled coil</keyword>
<dbReference type="PANTHER" id="PTHR12198">
    <property type="entry name" value="HOMEOBOX PROTEIN PROSPERO/PROX-1/CEH-26"/>
    <property type="match status" value="1"/>
</dbReference>
<proteinExistence type="predicted"/>
<keyword evidence="2" id="KW-0805">Transcription regulation</keyword>
<dbReference type="InterPro" id="IPR037131">
    <property type="entry name" value="Homeo_prospero_dom_sf"/>
</dbReference>
<feature type="coiled-coil region" evidence="7">
    <location>
        <begin position="177"/>
        <end position="204"/>
    </location>
</feature>
<dbReference type="Ensembl" id="ENSPCET00000024900.1">
    <property type="protein sequence ID" value="ENSPCEP00000024097.1"/>
    <property type="gene ID" value="ENSPCEG00000018229.1"/>
</dbReference>
<evidence type="ECO:0000313" key="11">
    <source>
        <dbReference type="Proteomes" id="UP000694393"/>
    </source>
</evidence>
<evidence type="ECO:0000256" key="6">
    <source>
        <dbReference type="ARBA" id="ARBA00023242"/>
    </source>
</evidence>
<dbReference type="InterPro" id="IPR039350">
    <property type="entry name" value="Prospero_homeodomain"/>
</dbReference>
<sequence>MNGSSISEQDGDSSNSGHSGGQKEEPCLQRNSLFSSPSVSIISQLLSQTIANRGLDPNFLFPSSQTTEASQEARNCPSFREGTQTLASPLCYTPISSFVDTDQFYNEHLRAKRARVESIIQGMSLSPNPIALGTNEERDGEYPVEKRKENYRENKRKQKLPQQQSPHVAQLAGRGMRSTKAEECHQLKEQLQDLQQQLRQLQEKFLQVYEFNDSNQSQEGMEKTMPLLKGKCGYSLDESIPDATNDQHRVHLWRSISEMEGHKMSEEERAVGDLGELSSEKRMFSETLKHELARVVSQAVDAVLKKILFKSSGHLAQLYNSLPVAVPDSRREDFTTEGYSHRKWHPEASSQNLVNSLTEAQTEALSLVMEKSPDFHARSVSSRMARKPCHVPNMNHPLVMTSQVQEKQFLSQLLEYSQNGHWNSSPHRITSSPDKSSQDLPWRAVKLKSSIMRHQPYPMSLNSAEMESLSLLPARKAECGELQTMMDGMPFSSVHISFSDHQRSDALTPGHLKKAKLMFFFTRYPSSTLLKTYFLDVQFNRCITSQLIKWFSNFREFYYIQMEKFARQAILEEVTDSKHLMVSRDSELFRVLNMHYNKGNDFEVPDRFLEVGSLTLREFFSAVRAGKDSDPSWKKPIYKIISKLDSDIPDMFKSSSCLQELLQS</sequence>
<evidence type="ECO:0000256" key="7">
    <source>
        <dbReference type="SAM" id="Coils"/>
    </source>
</evidence>
<dbReference type="GO" id="GO:0000978">
    <property type="term" value="F:RNA polymerase II cis-regulatory region sequence-specific DNA binding"/>
    <property type="evidence" value="ECO:0007669"/>
    <property type="project" value="TreeGrafter"/>
</dbReference>
<dbReference type="FunFam" id="1.10.10.500:FF:000001">
    <property type="entry name" value="Prospero homeobox protein 1"/>
    <property type="match status" value="1"/>
</dbReference>
<evidence type="ECO:0000256" key="5">
    <source>
        <dbReference type="ARBA" id="ARBA00023163"/>
    </source>
</evidence>
<evidence type="ECO:0000256" key="8">
    <source>
        <dbReference type="SAM" id="MobiDB-lite"/>
    </source>
</evidence>
<dbReference type="GO" id="GO:0035295">
    <property type="term" value="P:tube development"/>
    <property type="evidence" value="ECO:0007669"/>
    <property type="project" value="UniProtKB-ARBA"/>
</dbReference>
<feature type="region of interest" description="Disordered" evidence="8">
    <location>
        <begin position="1"/>
        <end position="29"/>
    </location>
</feature>
<dbReference type="GO" id="GO:0005634">
    <property type="term" value="C:nucleus"/>
    <property type="evidence" value="ECO:0007669"/>
    <property type="project" value="UniProtKB-SubCell"/>
</dbReference>
<reference evidence="10" key="2">
    <citation type="submission" date="2025-09" db="UniProtKB">
        <authorList>
            <consortium name="Ensembl"/>
        </authorList>
    </citation>
    <scope>IDENTIFICATION</scope>
</reference>
<organism evidence="10 11">
    <name type="scientific">Pelusios castaneus</name>
    <name type="common">West African mud turtle</name>
    <dbReference type="NCBI Taxonomy" id="367368"/>
    <lineage>
        <taxon>Eukaryota</taxon>
        <taxon>Metazoa</taxon>
        <taxon>Chordata</taxon>
        <taxon>Craniata</taxon>
        <taxon>Vertebrata</taxon>
        <taxon>Euteleostomi</taxon>
        <taxon>Archelosauria</taxon>
        <taxon>Testudinata</taxon>
        <taxon>Testudines</taxon>
        <taxon>Pleurodira</taxon>
        <taxon>Pelomedusidae</taxon>
        <taxon>Pelusios</taxon>
    </lineage>
</organism>
<dbReference type="Proteomes" id="UP000694393">
    <property type="component" value="Unplaced"/>
</dbReference>
<keyword evidence="6" id="KW-0539">Nucleus</keyword>
<dbReference type="InterPro" id="IPR009057">
    <property type="entry name" value="Homeodomain-like_sf"/>
</dbReference>
<evidence type="ECO:0000259" key="9">
    <source>
        <dbReference type="PROSITE" id="PS51818"/>
    </source>
</evidence>
<dbReference type="PROSITE" id="PS51818">
    <property type="entry name" value="HOMEO_PROSPERO"/>
    <property type="match status" value="1"/>
</dbReference>
<evidence type="ECO:0000256" key="1">
    <source>
        <dbReference type="ARBA" id="ARBA00004123"/>
    </source>
</evidence>
<dbReference type="GO" id="GO:0070365">
    <property type="term" value="P:hepatocyte differentiation"/>
    <property type="evidence" value="ECO:0007669"/>
    <property type="project" value="UniProtKB-ARBA"/>
</dbReference>
<dbReference type="AlphaFoldDB" id="A0A8C8SSW4"/>
<feature type="domain" description="Prospero" evidence="9">
    <location>
        <begin position="504"/>
        <end position="662"/>
    </location>
</feature>
<dbReference type="GO" id="GO:0048598">
    <property type="term" value="P:embryonic morphogenesis"/>
    <property type="evidence" value="ECO:0007669"/>
    <property type="project" value="UniProtKB-ARBA"/>
</dbReference>
<evidence type="ECO:0000256" key="2">
    <source>
        <dbReference type="ARBA" id="ARBA00023015"/>
    </source>
</evidence>
<dbReference type="GO" id="GO:0060042">
    <property type="term" value="P:retina morphogenesis in camera-type eye"/>
    <property type="evidence" value="ECO:0007669"/>
    <property type="project" value="UniProtKB-ARBA"/>
</dbReference>
<dbReference type="Pfam" id="PF05044">
    <property type="entry name" value="HPD"/>
    <property type="match status" value="1"/>
</dbReference>
<evidence type="ECO:0000313" key="10">
    <source>
        <dbReference type="Ensembl" id="ENSPCEP00000024097.1"/>
    </source>
</evidence>
<protein>
    <submittedName>
        <fullName evidence="10">Prospero homeobox 2</fullName>
    </submittedName>
</protein>
<dbReference type="GO" id="GO:0001945">
    <property type="term" value="P:lymph vessel development"/>
    <property type="evidence" value="ECO:0007669"/>
    <property type="project" value="UniProtKB-ARBA"/>
</dbReference>
<dbReference type="SUPFAM" id="SSF46689">
    <property type="entry name" value="Homeodomain-like"/>
    <property type="match status" value="1"/>
</dbReference>
<comment type="subcellular location">
    <subcellularLocation>
        <location evidence="1">Nucleus</location>
    </subcellularLocation>
</comment>
<keyword evidence="5" id="KW-0804">Transcription</keyword>
<accession>A0A8C8SSW4</accession>
<dbReference type="PANTHER" id="PTHR12198:SF5">
    <property type="entry name" value="PROSPERO HOMEOBOX PROTEIN 2"/>
    <property type="match status" value="1"/>
</dbReference>
<keyword evidence="3" id="KW-0238">DNA-binding</keyword>
<keyword evidence="4" id="KW-0371">Homeobox</keyword>
<dbReference type="GO" id="GO:0031016">
    <property type="term" value="P:pancreas development"/>
    <property type="evidence" value="ECO:0007669"/>
    <property type="project" value="UniProtKB-ARBA"/>
</dbReference>
<dbReference type="InterPro" id="IPR023082">
    <property type="entry name" value="Homeo_prospero_dom"/>
</dbReference>
<dbReference type="GO" id="GO:0000981">
    <property type="term" value="F:DNA-binding transcription factor activity, RNA polymerase II-specific"/>
    <property type="evidence" value="ECO:0007669"/>
    <property type="project" value="TreeGrafter"/>
</dbReference>